<accession>A0ABT8VW57</accession>
<feature type="domain" description="NAD-glutamate dehydrogenase catalytic" evidence="2">
    <location>
        <begin position="734"/>
        <end position="1227"/>
    </location>
</feature>
<reference evidence="7" key="1">
    <citation type="submission" date="2023-07" db="EMBL/GenBank/DDBJ databases">
        <title>Marinobacter sp. chi1 genome sequencing and assembly.</title>
        <authorList>
            <person name="Park S."/>
        </authorList>
    </citation>
    <scope>NUCLEOTIDE SEQUENCE</scope>
    <source>
        <strain evidence="7">Chi1</strain>
    </source>
</reference>
<dbReference type="Pfam" id="PF21077">
    <property type="entry name" value="GDH_ACT3"/>
    <property type="match status" value="1"/>
</dbReference>
<dbReference type="GO" id="GO:0004352">
    <property type="term" value="F:glutamate dehydrogenase (NAD+) activity"/>
    <property type="evidence" value="ECO:0007669"/>
    <property type="project" value="UniProtKB-EC"/>
</dbReference>
<organism evidence="7 8">
    <name type="scientific">Marinobacter suaedae</name>
    <dbReference type="NCBI Taxonomy" id="3057675"/>
    <lineage>
        <taxon>Bacteria</taxon>
        <taxon>Pseudomonadati</taxon>
        <taxon>Pseudomonadota</taxon>
        <taxon>Gammaproteobacteria</taxon>
        <taxon>Pseudomonadales</taxon>
        <taxon>Marinobacteraceae</taxon>
        <taxon>Marinobacter</taxon>
    </lineage>
</organism>
<protein>
    <submittedName>
        <fullName evidence="7">NAD-glutamate dehydrogenase</fullName>
        <ecNumber evidence="7">1.4.1.2</ecNumber>
    </submittedName>
</protein>
<dbReference type="InterPro" id="IPR049056">
    <property type="entry name" value="NAD_Glu_DH_HM3"/>
</dbReference>
<dbReference type="Pfam" id="PF21073">
    <property type="entry name" value="GDH_HM1"/>
    <property type="match status" value="1"/>
</dbReference>
<dbReference type="EC" id="1.4.1.2" evidence="7"/>
<name>A0ABT8VW57_9GAMM</name>
<feature type="domain" description="NAD-specific glutamate dehydrogenase C-terminal" evidence="3">
    <location>
        <begin position="1272"/>
        <end position="1609"/>
    </location>
</feature>
<evidence type="ECO:0000259" key="5">
    <source>
        <dbReference type="Pfam" id="PF21076"/>
    </source>
</evidence>
<dbReference type="InterPro" id="IPR049062">
    <property type="entry name" value="NAD_Glu_DH_ACT2"/>
</dbReference>
<dbReference type="InterPro" id="IPR049059">
    <property type="entry name" value="NAD_Glu_DH_HM1"/>
</dbReference>
<gene>
    <name evidence="7" type="ORF">QVZ43_00705</name>
</gene>
<dbReference type="Pfam" id="PF21079">
    <property type="entry name" value="GDH_HM2"/>
    <property type="match status" value="1"/>
</dbReference>
<evidence type="ECO:0000259" key="4">
    <source>
        <dbReference type="Pfam" id="PF21075"/>
    </source>
</evidence>
<evidence type="ECO:0000256" key="1">
    <source>
        <dbReference type="ARBA" id="ARBA00023002"/>
    </source>
</evidence>
<dbReference type="Pfam" id="PF21075">
    <property type="entry name" value="GDH_ACT1"/>
    <property type="match status" value="1"/>
</dbReference>
<dbReference type="InterPro" id="IPR048381">
    <property type="entry name" value="GDH_C"/>
</dbReference>
<comment type="caution">
    <text evidence="7">The sequence shown here is derived from an EMBL/GenBank/DDBJ whole genome shotgun (WGS) entry which is preliminary data.</text>
</comment>
<dbReference type="PIRSF" id="PIRSF036761">
    <property type="entry name" value="GDH_Mll4104"/>
    <property type="match status" value="1"/>
</dbReference>
<dbReference type="Gene3D" id="3.40.50.720">
    <property type="entry name" value="NAD(P)-binding Rossmann-like Domain"/>
    <property type="match status" value="1"/>
</dbReference>
<dbReference type="InterPro" id="IPR049058">
    <property type="entry name" value="NAD_Glu_DH_HM2"/>
</dbReference>
<keyword evidence="8" id="KW-1185">Reference proteome</keyword>
<dbReference type="SUPFAM" id="SSF53223">
    <property type="entry name" value="Aminoacid dehydrogenase-like, N-terminal domain"/>
    <property type="match status" value="1"/>
</dbReference>
<dbReference type="Pfam" id="PF21078">
    <property type="entry name" value="GDH_HM3"/>
    <property type="match status" value="1"/>
</dbReference>
<dbReference type="EMBL" id="JAUMIS010000001">
    <property type="protein sequence ID" value="MDO3720220.1"/>
    <property type="molecule type" value="Genomic_DNA"/>
</dbReference>
<proteinExistence type="predicted"/>
<evidence type="ECO:0000313" key="8">
    <source>
        <dbReference type="Proteomes" id="UP001168640"/>
    </source>
</evidence>
<evidence type="ECO:0000313" key="7">
    <source>
        <dbReference type="EMBL" id="MDO3720220.1"/>
    </source>
</evidence>
<sequence>MNAVTVASKDQFFEQLADAFAQKIAKTEAKKISEFAKQHYAHIPLEELTSRRFSDTYGAVLASWQFLQKRQADETPVSVFNPDLESDGWQSTHTVVFILHPNIPFLIDSLRIAINQREIGTHSIQYSILRVDRDTDGKLSKLLTGQKPSKKTQYEAFIVLEIDRHSDPADLKVLEDVLQEVLEEVRIAVGDFPVVTNKVCEILDELNETKAGISDEEKDEARAFLNWLVEDHFTFLGYDEYDFAKDKSGMAVRRVENSELGILRVNNERPDRVRLNELPQRTRHEMTRTDDIFIFAKSAQRSRVHRPAYPDYIAVKKFNSKGEVVGERRFLGLYTSRVYNERPDEIPLLRRKVESVMEQSGFMRDDYAGKELEQILTTYPRDEMFQIEADELLEVAKDILYIQERRRIELFMREDVYGQFVTCLAFFPRDIYNTELRIRVEQVLLDRLDAEDIEFVTHFSESPLARVQFTIRVAQVENRQLPLAEIRDKVIELAQSWRDGLNEALSESYGEEQGNELYRLWSVGFPSSYIDMFSPRRAAIDLEHITESVKNGDLAMSFYRALEEDESTLHFKLFYPDEPLPLSDVMPIFDHLGFRVLGEHPFEVVDRNDKSVWIHDFTLQAASGRVVDIHRIRPIFEDLFRKVWHGEAENDSFNRLLLSSYMSWREIALLRAYARYMRQIRISNSQRFISNTLVNHVDLTRTLLDYFEVRFNPDRFHSEAQIQAAQQKLEIEFNAGLDQVANLSEDRVLRLYLELMQATLRTNYYQPDANGGHKTYISVKLDPSKIPDMPLPLPMFEIFVYSPRVEGVHLRGGKVARGGLRWSDRFEDYRTEILGLVKAQQVKNAVIVPVGAKGGFVAKRLPSPSNREAFQAEGIEAYKTFIRGLLDITDNLVESGIKPPERVVRHDEDDHYLVVAADKGTATFSDIANGLSEEYGFWMGDAFASGGSNGYDHKKMGITARGAWVSVERHFREMGLNPALDEFTAIGIGDMGGDVFGNGMLCSEKTKLVAAFNHIHIFVDPDPNPEMSYKERKRLFEMPRSAWTDYDTKLISKGGGVFSRSAKSIPISPEMKKLLGIKADKMPPNMLISHILKAEADLLWVGGIGTYVKAASETHSDVGDKANDGLRINGSDLRCKVVGEGGNLGLTQLGRIEYALRGGRLNTDFIDNAGGVDCSDHEVNMKILLNQTVAMGDLTGKQRNIMLEEMTDDVAALVLKNNYRQTQAISIASEDAAQRLEEYRRLMNTLENEGKLNRELEFLPNDETLSERKFEKKGLTRPELSVLISYVKAGLKQTLTDSSLPDEPLLASEMYKVFPRKLTQKFSSELGEHQLRREIIATQIANDMVNHMGITFVERLSQSTGADAPSIALAWIIARDVFRIDNWWDRIEDQDFNVPAQLQMDLMQDLMRLMRRSVRWLLRNRRAELNIQAHMERFADSVWQITASLPEYLGNHARTAWEKRHKELVDAGLGKELASVVSGTDYLYSSLGIIEAQEATGMPLKTVANLYYELGDRLDLNWFARAIATLSPTSHWQALARESFREDLEWQQRSLTVGVLKLAGTPEDVPQSVDAWLKRHSALVRRWKSMLSELKAVREPEYAMFSVALRELLDLAQTTIHANQPESTEPVE</sequence>
<dbReference type="PANTHER" id="PTHR43403:SF1">
    <property type="entry name" value="NAD-SPECIFIC GLUTAMATE DEHYDROGENASE"/>
    <property type="match status" value="1"/>
</dbReference>
<keyword evidence="1 7" id="KW-0560">Oxidoreductase</keyword>
<dbReference type="InterPro" id="IPR036291">
    <property type="entry name" value="NAD(P)-bd_dom_sf"/>
</dbReference>
<feature type="domain" description="NAD-glutamate dehydrogenase N-terminal ACT1" evidence="4">
    <location>
        <begin position="35"/>
        <end position="177"/>
    </location>
</feature>
<dbReference type="Pfam" id="PF05088">
    <property type="entry name" value="Bac_GDH_CD"/>
    <property type="match status" value="1"/>
</dbReference>
<dbReference type="Proteomes" id="UP001168640">
    <property type="component" value="Unassembled WGS sequence"/>
</dbReference>
<dbReference type="RefSeq" id="WP_302908479.1">
    <property type="nucleotide sequence ID" value="NZ_JAUMIS010000001.1"/>
</dbReference>
<dbReference type="SUPFAM" id="SSF51735">
    <property type="entry name" value="NAD(P)-binding Rossmann-fold domains"/>
    <property type="match status" value="1"/>
</dbReference>
<dbReference type="Pfam" id="PF21076">
    <property type="entry name" value="GDH_ACT2"/>
    <property type="match status" value="1"/>
</dbReference>
<evidence type="ECO:0000259" key="2">
    <source>
        <dbReference type="Pfam" id="PF05088"/>
    </source>
</evidence>
<feature type="domain" description="NAD-glutamate dehydrogenase ACT3" evidence="6">
    <location>
        <begin position="553"/>
        <end position="631"/>
    </location>
</feature>
<dbReference type="PANTHER" id="PTHR43403">
    <property type="entry name" value="NAD-SPECIFIC GLUTAMATE DEHYDROGENASE"/>
    <property type="match status" value="1"/>
</dbReference>
<dbReference type="Pfam" id="PF21074">
    <property type="entry name" value="GDH_C"/>
    <property type="match status" value="1"/>
</dbReference>
<feature type="domain" description="NAD-glutamate dehydrogenase ACT2" evidence="5">
    <location>
        <begin position="410"/>
        <end position="497"/>
    </location>
</feature>
<dbReference type="InterPro" id="IPR046346">
    <property type="entry name" value="Aminoacid_DH-like_N_sf"/>
</dbReference>
<dbReference type="InterPro" id="IPR028971">
    <property type="entry name" value="NAD-GDH_cat"/>
</dbReference>
<dbReference type="InterPro" id="IPR007780">
    <property type="entry name" value="NAD_Glu_DH_bac"/>
</dbReference>
<evidence type="ECO:0000259" key="3">
    <source>
        <dbReference type="Pfam" id="PF21074"/>
    </source>
</evidence>
<dbReference type="InterPro" id="IPR049064">
    <property type="entry name" value="NAD_Glu_DH_ACT3"/>
</dbReference>
<dbReference type="InterPro" id="IPR024727">
    <property type="entry name" value="NAD_Glu_DH_N_ACT1"/>
</dbReference>
<evidence type="ECO:0000259" key="6">
    <source>
        <dbReference type="Pfam" id="PF21077"/>
    </source>
</evidence>